<evidence type="ECO:0000313" key="1">
    <source>
        <dbReference type="EMBL" id="CAH1446040.1"/>
    </source>
</evidence>
<protein>
    <submittedName>
        <fullName evidence="1">Uncharacterized protein</fullName>
    </submittedName>
</protein>
<dbReference type="AlphaFoldDB" id="A0AAU9P8V7"/>
<proteinExistence type="predicted"/>
<gene>
    <name evidence="1" type="ORF">LVIROSA_LOCUS31762</name>
</gene>
<reference evidence="1 2" key="1">
    <citation type="submission" date="2022-01" db="EMBL/GenBank/DDBJ databases">
        <authorList>
            <person name="Xiong W."/>
            <person name="Schranz E."/>
        </authorList>
    </citation>
    <scope>NUCLEOTIDE SEQUENCE [LARGE SCALE GENOMIC DNA]</scope>
</reference>
<evidence type="ECO:0000313" key="2">
    <source>
        <dbReference type="Proteomes" id="UP001157418"/>
    </source>
</evidence>
<comment type="caution">
    <text evidence="1">The sequence shown here is derived from an EMBL/GenBank/DDBJ whole genome shotgun (WGS) entry which is preliminary data.</text>
</comment>
<name>A0AAU9P8V7_9ASTR</name>
<keyword evidence="2" id="KW-1185">Reference proteome</keyword>
<sequence length="153" mass="17272">MRSWLNLNRFRGSTNPVLRGFLYLCIVLSRCIGKGLISLLTSREEIPELLKLDDAIDLVIPRGSNELITPAACNAMETLLVHAELLQNGGVNELLIELQTKSMNFALFKFKLQEIALTDDNVEKKKKIKKKNGSGISPTRQPIWLRRPKEVTT</sequence>
<dbReference type="InterPro" id="IPR016162">
    <property type="entry name" value="Ald_DH_N"/>
</dbReference>
<dbReference type="Gene3D" id="3.40.605.10">
    <property type="entry name" value="Aldehyde Dehydrogenase, Chain A, domain 1"/>
    <property type="match status" value="1"/>
</dbReference>
<dbReference type="InterPro" id="IPR016161">
    <property type="entry name" value="Ald_DH/histidinol_DH"/>
</dbReference>
<dbReference type="EMBL" id="CAKMRJ010005523">
    <property type="protein sequence ID" value="CAH1446040.1"/>
    <property type="molecule type" value="Genomic_DNA"/>
</dbReference>
<dbReference type="PANTHER" id="PTHR11063:SF8">
    <property type="entry name" value="DELTA-1-PYRROLINE-5-CARBOXYLATE SYNTHASE"/>
    <property type="match status" value="1"/>
</dbReference>
<accession>A0AAU9P8V7</accession>
<dbReference type="GO" id="GO:0004350">
    <property type="term" value="F:glutamate-5-semialdehyde dehydrogenase activity"/>
    <property type="evidence" value="ECO:0007669"/>
    <property type="project" value="TreeGrafter"/>
</dbReference>
<dbReference type="Proteomes" id="UP001157418">
    <property type="component" value="Unassembled WGS sequence"/>
</dbReference>
<dbReference type="SUPFAM" id="SSF53720">
    <property type="entry name" value="ALDH-like"/>
    <property type="match status" value="1"/>
</dbReference>
<dbReference type="PANTHER" id="PTHR11063">
    <property type="entry name" value="GLUTAMATE SEMIALDEHYDE DEHYDROGENASE"/>
    <property type="match status" value="1"/>
</dbReference>
<organism evidence="1 2">
    <name type="scientific">Lactuca virosa</name>
    <dbReference type="NCBI Taxonomy" id="75947"/>
    <lineage>
        <taxon>Eukaryota</taxon>
        <taxon>Viridiplantae</taxon>
        <taxon>Streptophyta</taxon>
        <taxon>Embryophyta</taxon>
        <taxon>Tracheophyta</taxon>
        <taxon>Spermatophyta</taxon>
        <taxon>Magnoliopsida</taxon>
        <taxon>eudicotyledons</taxon>
        <taxon>Gunneridae</taxon>
        <taxon>Pentapetalae</taxon>
        <taxon>asterids</taxon>
        <taxon>campanulids</taxon>
        <taxon>Asterales</taxon>
        <taxon>Asteraceae</taxon>
        <taxon>Cichorioideae</taxon>
        <taxon>Cichorieae</taxon>
        <taxon>Lactucinae</taxon>
        <taxon>Lactuca</taxon>
    </lineage>
</organism>